<dbReference type="GO" id="GO:0005762">
    <property type="term" value="C:mitochondrial large ribosomal subunit"/>
    <property type="evidence" value="ECO:0007669"/>
    <property type="project" value="InterPro"/>
</dbReference>
<dbReference type="OrthoDB" id="5587740at2759"/>
<dbReference type="Proteomes" id="UP000294933">
    <property type="component" value="Unassembled WGS sequence"/>
</dbReference>
<dbReference type="VEuPathDB" id="FungiDB:BD410DRAFT_836020"/>
<gene>
    <name evidence="2" type="ORF">BD410DRAFT_836020</name>
</gene>
<reference evidence="2 3" key="1">
    <citation type="submission" date="2018-06" db="EMBL/GenBank/DDBJ databases">
        <title>A transcriptomic atlas of mushroom development highlights an independent origin of complex multicellularity.</title>
        <authorList>
            <consortium name="DOE Joint Genome Institute"/>
            <person name="Krizsan K."/>
            <person name="Almasi E."/>
            <person name="Merenyi Z."/>
            <person name="Sahu N."/>
            <person name="Viragh M."/>
            <person name="Koszo T."/>
            <person name="Mondo S."/>
            <person name="Kiss B."/>
            <person name="Balint B."/>
            <person name="Kues U."/>
            <person name="Barry K."/>
            <person name="Hegedus J.C."/>
            <person name="Henrissat B."/>
            <person name="Johnson J."/>
            <person name="Lipzen A."/>
            <person name="Ohm R."/>
            <person name="Nagy I."/>
            <person name="Pangilinan J."/>
            <person name="Yan J."/>
            <person name="Xiong Y."/>
            <person name="Grigoriev I.V."/>
            <person name="Hibbett D.S."/>
            <person name="Nagy L.G."/>
        </authorList>
    </citation>
    <scope>NUCLEOTIDE SEQUENCE [LARGE SCALE GENOMIC DNA]</scope>
    <source>
        <strain evidence="2 3">SZMC22713</strain>
    </source>
</reference>
<feature type="region of interest" description="Disordered" evidence="1">
    <location>
        <begin position="23"/>
        <end position="42"/>
    </location>
</feature>
<protein>
    <recommendedName>
        <fullName evidence="4">50S ribosomal protein L31, chloroplastic</fullName>
    </recommendedName>
</protein>
<evidence type="ECO:0000256" key="1">
    <source>
        <dbReference type="SAM" id="MobiDB-lite"/>
    </source>
</evidence>
<feature type="region of interest" description="Disordered" evidence="1">
    <location>
        <begin position="124"/>
        <end position="147"/>
    </location>
</feature>
<feature type="compositionally biased region" description="Polar residues" evidence="1">
    <location>
        <begin position="23"/>
        <end position="34"/>
    </location>
</feature>
<dbReference type="PANTHER" id="PTHR28174:SF1">
    <property type="entry name" value="LARGE RIBOSOMAL SUBUNIT PROTEIN BL31M"/>
    <property type="match status" value="1"/>
</dbReference>
<evidence type="ECO:0008006" key="4">
    <source>
        <dbReference type="Google" id="ProtNLM"/>
    </source>
</evidence>
<accession>A0A4Y7QJA8</accession>
<dbReference type="GO" id="GO:0032543">
    <property type="term" value="P:mitochondrial translation"/>
    <property type="evidence" value="ECO:0007669"/>
    <property type="project" value="InterPro"/>
</dbReference>
<evidence type="ECO:0000313" key="2">
    <source>
        <dbReference type="EMBL" id="TDL26919.1"/>
    </source>
</evidence>
<proteinExistence type="predicted"/>
<dbReference type="PANTHER" id="PTHR28174">
    <property type="entry name" value="54S RIBOSOMAL PROTEIN L36, MITOCHONDRIAL"/>
    <property type="match status" value="1"/>
</dbReference>
<dbReference type="STRING" id="50990.A0A4Y7QJA8"/>
<dbReference type="Gene3D" id="6.20.130.10">
    <property type="match status" value="1"/>
</dbReference>
<dbReference type="InterPro" id="IPR034600">
    <property type="entry name" value="Ribosomal_bL31m"/>
</dbReference>
<keyword evidence="3" id="KW-1185">Reference proteome</keyword>
<name>A0A4Y7QJA8_9AGAM</name>
<organism evidence="2 3">
    <name type="scientific">Rickenella mellea</name>
    <dbReference type="NCBI Taxonomy" id="50990"/>
    <lineage>
        <taxon>Eukaryota</taxon>
        <taxon>Fungi</taxon>
        <taxon>Dikarya</taxon>
        <taxon>Basidiomycota</taxon>
        <taxon>Agaricomycotina</taxon>
        <taxon>Agaricomycetes</taxon>
        <taxon>Hymenochaetales</taxon>
        <taxon>Rickenellaceae</taxon>
        <taxon>Rickenella</taxon>
    </lineage>
</organism>
<dbReference type="EMBL" id="ML170160">
    <property type="protein sequence ID" value="TDL26919.1"/>
    <property type="molecule type" value="Genomic_DNA"/>
</dbReference>
<dbReference type="AlphaFoldDB" id="A0A4Y7QJA8"/>
<dbReference type="GO" id="GO:0003735">
    <property type="term" value="F:structural constituent of ribosome"/>
    <property type="evidence" value="ECO:0007669"/>
    <property type="project" value="InterPro"/>
</dbReference>
<feature type="compositionally biased region" description="Polar residues" evidence="1">
    <location>
        <begin position="134"/>
        <end position="147"/>
    </location>
</feature>
<evidence type="ECO:0000313" key="3">
    <source>
        <dbReference type="Proteomes" id="UP000294933"/>
    </source>
</evidence>
<sequence>MSTSLTTSSTVLLRRAVQNITHTSTSRAVSSSPYGRTHVWKRRPPKLPNPVVPMFPQRVYLADGSTFLHWTTSPRSTIRLTKDTTNSAVWNPWLEAGNTEDLEGQTTGRLGRFRRKFEDLGGTGVYEEFHQESDGPSQDPASTSEKT</sequence>